<sequence length="68" mass="8097">MLLFCKEYLWSGCLVITWKYKLTRKVLPRHPLTNISSWGMWEAGLSSRYQNTSNTRMFGFWMEGMLLS</sequence>
<name>K3YXF3_SETIT</name>
<dbReference type="Gramene" id="KQL31525">
    <property type="protein sequence ID" value="KQL31525"/>
    <property type="gene ID" value="SETIT_018949mg"/>
</dbReference>
<dbReference type="EnsemblPlants" id="KQL31525">
    <property type="protein sequence ID" value="KQL31525"/>
    <property type="gene ID" value="SETIT_018949mg"/>
</dbReference>
<protein>
    <submittedName>
        <fullName evidence="1">Uncharacterized protein</fullName>
    </submittedName>
</protein>
<dbReference type="AlphaFoldDB" id="K3YXF3"/>
<proteinExistence type="predicted"/>
<dbReference type="HOGENOM" id="CLU_2798763_0_0_1"/>
<reference evidence="1" key="2">
    <citation type="submission" date="2018-08" db="UniProtKB">
        <authorList>
            <consortium name="EnsemblPlants"/>
        </authorList>
    </citation>
    <scope>IDENTIFICATION</scope>
    <source>
        <strain evidence="1">Yugu1</strain>
    </source>
</reference>
<dbReference type="InParanoid" id="K3YXF3"/>
<dbReference type="EMBL" id="AGNK02000554">
    <property type="status" value="NOT_ANNOTATED_CDS"/>
    <property type="molecule type" value="Genomic_DNA"/>
</dbReference>
<accession>K3YXF3</accession>
<keyword evidence="2" id="KW-1185">Reference proteome</keyword>
<organism evidence="1 2">
    <name type="scientific">Setaria italica</name>
    <name type="common">Foxtail millet</name>
    <name type="synonym">Panicum italicum</name>
    <dbReference type="NCBI Taxonomy" id="4555"/>
    <lineage>
        <taxon>Eukaryota</taxon>
        <taxon>Viridiplantae</taxon>
        <taxon>Streptophyta</taxon>
        <taxon>Embryophyta</taxon>
        <taxon>Tracheophyta</taxon>
        <taxon>Spermatophyta</taxon>
        <taxon>Magnoliopsida</taxon>
        <taxon>Liliopsida</taxon>
        <taxon>Poales</taxon>
        <taxon>Poaceae</taxon>
        <taxon>PACMAD clade</taxon>
        <taxon>Panicoideae</taxon>
        <taxon>Panicodae</taxon>
        <taxon>Paniceae</taxon>
        <taxon>Cenchrinae</taxon>
        <taxon>Setaria</taxon>
    </lineage>
</organism>
<reference evidence="2" key="1">
    <citation type="journal article" date="2012" name="Nat. Biotechnol.">
        <title>Reference genome sequence of the model plant Setaria.</title>
        <authorList>
            <person name="Bennetzen J.L."/>
            <person name="Schmutz J."/>
            <person name="Wang H."/>
            <person name="Percifield R."/>
            <person name="Hawkins J."/>
            <person name="Pontaroli A.C."/>
            <person name="Estep M."/>
            <person name="Feng L."/>
            <person name="Vaughn J.N."/>
            <person name="Grimwood J."/>
            <person name="Jenkins J."/>
            <person name="Barry K."/>
            <person name="Lindquist E."/>
            <person name="Hellsten U."/>
            <person name="Deshpande S."/>
            <person name="Wang X."/>
            <person name="Wu X."/>
            <person name="Mitros T."/>
            <person name="Triplett J."/>
            <person name="Yang X."/>
            <person name="Ye C.Y."/>
            <person name="Mauro-Herrera M."/>
            <person name="Wang L."/>
            <person name="Li P."/>
            <person name="Sharma M."/>
            <person name="Sharma R."/>
            <person name="Ronald P.C."/>
            <person name="Panaud O."/>
            <person name="Kellogg E.A."/>
            <person name="Brutnell T.P."/>
            <person name="Doust A.N."/>
            <person name="Tuskan G.A."/>
            <person name="Rokhsar D."/>
            <person name="Devos K.M."/>
        </authorList>
    </citation>
    <scope>NUCLEOTIDE SEQUENCE [LARGE SCALE GENOMIC DNA]</scope>
    <source>
        <strain evidence="2">cv. Yugu1</strain>
    </source>
</reference>
<evidence type="ECO:0000313" key="1">
    <source>
        <dbReference type="EnsemblPlants" id="KQL31525"/>
    </source>
</evidence>
<evidence type="ECO:0000313" key="2">
    <source>
        <dbReference type="Proteomes" id="UP000004995"/>
    </source>
</evidence>
<dbReference type="Proteomes" id="UP000004995">
    <property type="component" value="Unassembled WGS sequence"/>
</dbReference>